<dbReference type="PROSITE" id="PS50237">
    <property type="entry name" value="HECT"/>
    <property type="match status" value="1"/>
</dbReference>
<organism evidence="5 6">
    <name type="scientific">Cyprinus carpio</name>
    <name type="common">Common carp</name>
    <dbReference type="NCBI Taxonomy" id="7962"/>
    <lineage>
        <taxon>Eukaryota</taxon>
        <taxon>Metazoa</taxon>
        <taxon>Chordata</taxon>
        <taxon>Craniata</taxon>
        <taxon>Vertebrata</taxon>
        <taxon>Euteleostomi</taxon>
        <taxon>Actinopterygii</taxon>
        <taxon>Neopterygii</taxon>
        <taxon>Teleostei</taxon>
        <taxon>Ostariophysi</taxon>
        <taxon>Cypriniformes</taxon>
        <taxon>Cyprinidae</taxon>
        <taxon>Cyprininae</taxon>
        <taxon>Cyprinus</taxon>
    </lineage>
</organism>
<dbReference type="Proteomes" id="UP000694700">
    <property type="component" value="Unplaced"/>
</dbReference>
<dbReference type="GO" id="GO:0004842">
    <property type="term" value="F:ubiquitin-protein transferase activity"/>
    <property type="evidence" value="ECO:0007669"/>
    <property type="project" value="InterPro"/>
</dbReference>
<protein>
    <recommendedName>
        <fullName evidence="4">HECT domain-containing protein</fullName>
    </recommendedName>
</protein>
<proteinExistence type="predicted"/>
<evidence type="ECO:0000256" key="3">
    <source>
        <dbReference type="PROSITE-ProRule" id="PRU00104"/>
    </source>
</evidence>
<evidence type="ECO:0000256" key="1">
    <source>
        <dbReference type="ARBA" id="ARBA00022679"/>
    </source>
</evidence>
<feature type="domain" description="HECT" evidence="4">
    <location>
        <begin position="6"/>
        <end position="85"/>
    </location>
</feature>
<dbReference type="InterPro" id="IPR035983">
    <property type="entry name" value="Hect_E3_ubiquitin_ligase"/>
</dbReference>
<dbReference type="Pfam" id="PF00632">
    <property type="entry name" value="HECT"/>
    <property type="match status" value="1"/>
</dbReference>
<sequence length="85" mass="9591">FCSLDKILKFATGCSFLPAIGLNPQPSIKFLHPVDSSPWYASPREKFPTANTCINCLRLPLHKSYDMFKSNMEFAICNMQGFGQE</sequence>
<accession>A0A8C1ZD73</accession>
<keyword evidence="1" id="KW-0808">Transferase</keyword>
<dbReference type="Ensembl" id="ENSCCRT00015072527.1">
    <property type="protein sequence ID" value="ENSCCRP00015070262.1"/>
    <property type="gene ID" value="ENSCCRG00015028471.1"/>
</dbReference>
<evidence type="ECO:0000313" key="5">
    <source>
        <dbReference type="Ensembl" id="ENSCCRP00015070262.1"/>
    </source>
</evidence>
<dbReference type="InterPro" id="IPR000569">
    <property type="entry name" value="HECT_dom"/>
</dbReference>
<evidence type="ECO:0000313" key="6">
    <source>
        <dbReference type="Proteomes" id="UP000694700"/>
    </source>
</evidence>
<keyword evidence="2 3" id="KW-0833">Ubl conjugation pathway</keyword>
<dbReference type="AlphaFoldDB" id="A0A8C1ZD73"/>
<dbReference type="Gene3D" id="3.30.2410.10">
    <property type="entry name" value="Hect, E3 ligase catalytic domain"/>
    <property type="match status" value="1"/>
</dbReference>
<reference evidence="5" key="1">
    <citation type="submission" date="2025-08" db="UniProtKB">
        <authorList>
            <consortium name="Ensembl"/>
        </authorList>
    </citation>
    <scope>IDENTIFICATION</scope>
</reference>
<evidence type="ECO:0000256" key="2">
    <source>
        <dbReference type="ARBA" id="ARBA00022786"/>
    </source>
</evidence>
<dbReference type="SUPFAM" id="SSF56204">
    <property type="entry name" value="Hect, E3 ligase catalytic domain"/>
    <property type="match status" value="1"/>
</dbReference>
<evidence type="ECO:0000259" key="4">
    <source>
        <dbReference type="PROSITE" id="PS50237"/>
    </source>
</evidence>
<name>A0A8C1ZD73_CYPCA</name>
<feature type="active site" description="Glycyl thioester intermediate" evidence="3">
    <location>
        <position position="53"/>
    </location>
</feature>